<dbReference type="PRINTS" id="PR00070">
    <property type="entry name" value="DHFR"/>
</dbReference>
<dbReference type="InterPro" id="IPR024072">
    <property type="entry name" value="DHFR-like_dom_sf"/>
</dbReference>
<protein>
    <recommendedName>
        <fullName evidence="3 8">Dihydrofolate reductase</fullName>
        <ecNumber evidence="3 8">1.5.1.3</ecNumber>
    </recommendedName>
</protein>
<evidence type="ECO:0000256" key="4">
    <source>
        <dbReference type="ARBA" id="ARBA00022563"/>
    </source>
</evidence>
<dbReference type="Gene3D" id="3.40.430.10">
    <property type="entry name" value="Dihydrofolate Reductase, subunit A"/>
    <property type="match status" value="1"/>
</dbReference>
<evidence type="ECO:0000313" key="11">
    <source>
        <dbReference type="Proteomes" id="UP001496674"/>
    </source>
</evidence>
<organism evidence="10 11">
    <name type="scientific">Bacteroides sedimenti</name>
    <dbReference type="NCBI Taxonomy" id="2136147"/>
    <lineage>
        <taxon>Bacteria</taxon>
        <taxon>Pseudomonadati</taxon>
        <taxon>Bacteroidota</taxon>
        <taxon>Bacteroidia</taxon>
        <taxon>Bacteroidales</taxon>
        <taxon>Bacteroidaceae</taxon>
        <taxon>Bacteroides</taxon>
    </lineage>
</organism>
<sequence length="164" mass="18577">MCKVSIIVAVSKNNAIGRDNKLLYWLPNDLKRFKALTTGHTIIMGRHTFESLPKGALPNRRNLVLTTNPNITFTGAEIFLSLKDALATCKDEDEVFIIGGASVYQQAMGVADAIYLTLIEDVTENADAFFPQISKEEWTETGREPHPVDEKHRYPYIFINYEKR</sequence>
<comment type="similarity">
    <text evidence="2 8">Belongs to the dihydrofolate reductase family.</text>
</comment>
<evidence type="ECO:0000256" key="3">
    <source>
        <dbReference type="ARBA" id="ARBA00012856"/>
    </source>
</evidence>
<comment type="pathway">
    <text evidence="1 8">Cofactor biosynthesis; tetrahydrofolate biosynthesis; 5,6,7,8-tetrahydrofolate from 7,8-dihydrofolate: step 1/1.</text>
</comment>
<feature type="domain" description="DHFR" evidence="9">
    <location>
        <begin position="3"/>
        <end position="163"/>
    </location>
</feature>
<evidence type="ECO:0000256" key="7">
    <source>
        <dbReference type="ARBA" id="ARBA00025067"/>
    </source>
</evidence>
<dbReference type="SUPFAM" id="SSF53597">
    <property type="entry name" value="Dihydrofolate reductase-like"/>
    <property type="match status" value="1"/>
</dbReference>
<evidence type="ECO:0000313" key="10">
    <source>
        <dbReference type="EMBL" id="BEH00490.1"/>
    </source>
</evidence>
<keyword evidence="6 8" id="KW-0560">Oxidoreductase</keyword>
<dbReference type="CDD" id="cd00209">
    <property type="entry name" value="DHFR"/>
    <property type="match status" value="1"/>
</dbReference>
<dbReference type="PIRSF" id="PIRSF000194">
    <property type="entry name" value="DHFR"/>
    <property type="match status" value="1"/>
</dbReference>
<dbReference type="EMBL" id="AP028055">
    <property type="protein sequence ID" value="BEH00490.1"/>
    <property type="molecule type" value="Genomic_DNA"/>
</dbReference>
<dbReference type="EC" id="1.5.1.3" evidence="3 8"/>
<proteinExistence type="inferred from homology"/>
<accession>A0ABN6Z8H4</accession>
<dbReference type="Proteomes" id="UP001496674">
    <property type="component" value="Chromosome"/>
</dbReference>
<dbReference type="RefSeq" id="WP_353331878.1">
    <property type="nucleotide sequence ID" value="NZ_AP028055.1"/>
</dbReference>
<dbReference type="PANTHER" id="PTHR48069:SF3">
    <property type="entry name" value="DIHYDROFOLATE REDUCTASE"/>
    <property type="match status" value="1"/>
</dbReference>
<keyword evidence="11" id="KW-1185">Reference proteome</keyword>
<keyword evidence="5 8" id="KW-0521">NADP</keyword>
<name>A0ABN6Z8H4_9BACE</name>
<dbReference type="PANTHER" id="PTHR48069">
    <property type="entry name" value="DIHYDROFOLATE REDUCTASE"/>
    <property type="match status" value="1"/>
</dbReference>
<comment type="function">
    <text evidence="7 8">Key enzyme in folate metabolism. Catalyzes an essential reaction for de novo glycine and purine synthesis, and for DNA precursor synthesis.</text>
</comment>
<evidence type="ECO:0000256" key="8">
    <source>
        <dbReference type="PIRNR" id="PIRNR000194"/>
    </source>
</evidence>
<reference evidence="10 11" key="1">
    <citation type="submission" date="2023-04" db="EMBL/GenBank/DDBJ databases">
        <title>Draft genome sequence of acteroides sedimenti strain YN3PY1.</title>
        <authorList>
            <person name="Yoshida N."/>
        </authorList>
    </citation>
    <scope>NUCLEOTIDE SEQUENCE [LARGE SCALE GENOMIC DNA]</scope>
    <source>
        <strain evidence="10 11">YN3PY1</strain>
    </source>
</reference>
<gene>
    <name evidence="10" type="ORF">BSYN_27540</name>
</gene>
<evidence type="ECO:0000259" key="9">
    <source>
        <dbReference type="PROSITE" id="PS51330"/>
    </source>
</evidence>
<evidence type="ECO:0000256" key="1">
    <source>
        <dbReference type="ARBA" id="ARBA00004903"/>
    </source>
</evidence>
<dbReference type="InterPro" id="IPR001796">
    <property type="entry name" value="DHFR_dom"/>
</dbReference>
<dbReference type="Pfam" id="PF00186">
    <property type="entry name" value="DHFR_1"/>
    <property type="match status" value="1"/>
</dbReference>
<comment type="catalytic activity">
    <reaction evidence="8">
        <text>(6S)-5,6,7,8-tetrahydrofolate + NADP(+) = 7,8-dihydrofolate + NADPH + H(+)</text>
        <dbReference type="Rhea" id="RHEA:15009"/>
        <dbReference type="ChEBI" id="CHEBI:15378"/>
        <dbReference type="ChEBI" id="CHEBI:57451"/>
        <dbReference type="ChEBI" id="CHEBI:57453"/>
        <dbReference type="ChEBI" id="CHEBI:57783"/>
        <dbReference type="ChEBI" id="CHEBI:58349"/>
        <dbReference type="EC" id="1.5.1.3"/>
    </reaction>
</comment>
<evidence type="ECO:0000256" key="6">
    <source>
        <dbReference type="ARBA" id="ARBA00023002"/>
    </source>
</evidence>
<evidence type="ECO:0000256" key="2">
    <source>
        <dbReference type="ARBA" id="ARBA00009539"/>
    </source>
</evidence>
<dbReference type="InterPro" id="IPR012259">
    <property type="entry name" value="DHFR"/>
</dbReference>
<evidence type="ECO:0000256" key="5">
    <source>
        <dbReference type="ARBA" id="ARBA00022857"/>
    </source>
</evidence>
<keyword evidence="4 8" id="KW-0554">One-carbon metabolism</keyword>
<dbReference type="PROSITE" id="PS51330">
    <property type="entry name" value="DHFR_2"/>
    <property type="match status" value="1"/>
</dbReference>